<dbReference type="EMBL" id="AGNL01019309">
    <property type="protein sequence ID" value="EJK61927.1"/>
    <property type="molecule type" value="Genomic_DNA"/>
</dbReference>
<keyword evidence="2" id="KW-1185">Reference proteome</keyword>
<sequence>MAISDILLLSGGELSDDVAARVRARLSSLGLNVRPVSMSKSKAFKSALVEDAASATTLAIFVVSTIENEEPTEEAGACNTPVQKTAIKLVLCSIRDWRRLEPFAFTAGANATREQVSLRLNPRLINCTRNWKMKLPSDPRNAARLALNHQLWSEQPKLRMGKHLAMSRAADCVLGLVVWWRKYTTLMNSIGFDPQYQISRKWKSNGPLSLSVAVPYGHKKHRECPTCSYLKHQQWAP</sequence>
<dbReference type="Proteomes" id="UP000266841">
    <property type="component" value="Unassembled WGS sequence"/>
</dbReference>
<name>K0SUH5_THAOC</name>
<evidence type="ECO:0000313" key="2">
    <source>
        <dbReference type="Proteomes" id="UP000266841"/>
    </source>
</evidence>
<organism evidence="1 2">
    <name type="scientific">Thalassiosira oceanica</name>
    <name type="common">Marine diatom</name>
    <dbReference type="NCBI Taxonomy" id="159749"/>
    <lineage>
        <taxon>Eukaryota</taxon>
        <taxon>Sar</taxon>
        <taxon>Stramenopiles</taxon>
        <taxon>Ochrophyta</taxon>
        <taxon>Bacillariophyta</taxon>
        <taxon>Coscinodiscophyceae</taxon>
        <taxon>Thalassiosirophycidae</taxon>
        <taxon>Thalassiosirales</taxon>
        <taxon>Thalassiosiraceae</taxon>
        <taxon>Thalassiosira</taxon>
    </lineage>
</organism>
<accession>K0SUH5</accession>
<evidence type="ECO:0000313" key="1">
    <source>
        <dbReference type="EMBL" id="EJK61927.1"/>
    </source>
</evidence>
<proteinExistence type="predicted"/>
<protein>
    <submittedName>
        <fullName evidence="1">Uncharacterized protein</fullName>
    </submittedName>
</protein>
<gene>
    <name evidence="1" type="ORF">THAOC_17494</name>
</gene>
<comment type="caution">
    <text evidence="1">The sequence shown here is derived from an EMBL/GenBank/DDBJ whole genome shotgun (WGS) entry which is preliminary data.</text>
</comment>
<reference evidence="1 2" key="1">
    <citation type="journal article" date="2012" name="Genome Biol.">
        <title>Genome and low-iron response of an oceanic diatom adapted to chronic iron limitation.</title>
        <authorList>
            <person name="Lommer M."/>
            <person name="Specht M."/>
            <person name="Roy A.S."/>
            <person name="Kraemer L."/>
            <person name="Andreson R."/>
            <person name="Gutowska M.A."/>
            <person name="Wolf J."/>
            <person name="Bergner S.V."/>
            <person name="Schilhabel M.B."/>
            <person name="Klostermeier U.C."/>
            <person name="Beiko R.G."/>
            <person name="Rosenstiel P."/>
            <person name="Hippler M."/>
            <person name="Laroche J."/>
        </authorList>
    </citation>
    <scope>NUCLEOTIDE SEQUENCE [LARGE SCALE GENOMIC DNA]</scope>
    <source>
        <strain evidence="1 2">CCMP1005</strain>
    </source>
</reference>
<dbReference type="AlphaFoldDB" id="K0SUH5"/>